<feature type="domain" description="Lipoyl-binding" evidence="14">
    <location>
        <begin position="116"/>
        <end position="190"/>
    </location>
</feature>
<dbReference type="EMBL" id="JAGHKP010000004">
    <property type="protein sequence ID" value="MBO9154931.1"/>
    <property type="molecule type" value="Genomic_DNA"/>
</dbReference>
<gene>
    <name evidence="16" type="primary">odhB</name>
    <name evidence="16" type="ORF">J7I43_22065</name>
</gene>
<comment type="pathway">
    <text evidence="3 12">Amino-acid degradation; L-lysine degradation via saccharopine pathway; glutaryl-CoA from L-lysine: step 6/6.</text>
</comment>
<dbReference type="PANTHER" id="PTHR43416">
    <property type="entry name" value="DIHYDROLIPOYLLYSINE-RESIDUE SUCCINYLTRANSFERASE COMPONENT OF 2-OXOGLUTARATE DEHYDROGENASE COMPLEX, MITOCHONDRIAL-RELATED"/>
    <property type="match status" value="1"/>
</dbReference>
<dbReference type="Pfam" id="PF00364">
    <property type="entry name" value="Biotin_lipoyl"/>
    <property type="match status" value="2"/>
</dbReference>
<dbReference type="NCBIfam" id="NF004309">
    <property type="entry name" value="PRK05704.1"/>
    <property type="match status" value="1"/>
</dbReference>
<keyword evidence="17" id="KW-1185">Reference proteome</keyword>
<feature type="region of interest" description="Disordered" evidence="13">
    <location>
        <begin position="82"/>
        <end position="111"/>
    </location>
</feature>
<dbReference type="InterPro" id="IPR050537">
    <property type="entry name" value="2-oxoacid_dehydrogenase"/>
</dbReference>
<evidence type="ECO:0000256" key="3">
    <source>
        <dbReference type="ARBA" id="ARBA00005145"/>
    </source>
</evidence>
<evidence type="ECO:0000259" key="14">
    <source>
        <dbReference type="PROSITE" id="PS50968"/>
    </source>
</evidence>
<dbReference type="Gene3D" id="3.30.559.10">
    <property type="entry name" value="Chloramphenicol acetyltransferase-like domain"/>
    <property type="match status" value="1"/>
</dbReference>
<protein>
    <recommendedName>
        <fullName evidence="6 12">Dihydrolipoyllysine-residue succinyltransferase component of 2-oxoglutarate dehydrogenase complex</fullName>
        <ecNumber evidence="5 12">2.3.1.61</ecNumber>
    </recommendedName>
    <alternativeName>
        <fullName evidence="12">2-oxoglutarate dehydrogenase complex component E2</fullName>
    </alternativeName>
</protein>
<evidence type="ECO:0000256" key="7">
    <source>
        <dbReference type="ARBA" id="ARBA00022532"/>
    </source>
</evidence>
<dbReference type="PROSITE" id="PS51826">
    <property type="entry name" value="PSBD"/>
    <property type="match status" value="1"/>
</dbReference>
<evidence type="ECO:0000313" key="17">
    <source>
        <dbReference type="Proteomes" id="UP000679126"/>
    </source>
</evidence>
<proteinExistence type="inferred from homology"/>
<feature type="compositionally biased region" description="Pro residues" evidence="13">
    <location>
        <begin position="89"/>
        <end position="104"/>
    </location>
</feature>
<dbReference type="Pfam" id="PF02817">
    <property type="entry name" value="E3_binding"/>
    <property type="match status" value="1"/>
</dbReference>
<dbReference type="InterPro" id="IPR001078">
    <property type="entry name" value="2-oxoacid_DH_actylTfrase"/>
</dbReference>
<dbReference type="InterPro" id="IPR006255">
    <property type="entry name" value="SucB"/>
</dbReference>
<dbReference type="Proteomes" id="UP000679126">
    <property type="component" value="Unassembled WGS sequence"/>
</dbReference>
<dbReference type="SUPFAM" id="SSF52777">
    <property type="entry name" value="CoA-dependent acyltransferases"/>
    <property type="match status" value="1"/>
</dbReference>
<dbReference type="PROSITE" id="PS00189">
    <property type="entry name" value="LIPOYL"/>
    <property type="match status" value="2"/>
</dbReference>
<evidence type="ECO:0000256" key="13">
    <source>
        <dbReference type="SAM" id="MobiDB-lite"/>
    </source>
</evidence>
<feature type="domain" description="Lipoyl-binding" evidence="14">
    <location>
        <begin position="2"/>
        <end position="76"/>
    </location>
</feature>
<evidence type="ECO:0000259" key="15">
    <source>
        <dbReference type="PROSITE" id="PS51826"/>
    </source>
</evidence>
<evidence type="ECO:0000256" key="10">
    <source>
        <dbReference type="ARBA" id="ARBA00023315"/>
    </source>
</evidence>
<dbReference type="PANTHER" id="PTHR43416:SF5">
    <property type="entry name" value="DIHYDROLIPOYLLYSINE-RESIDUE SUCCINYLTRANSFERASE COMPONENT OF 2-OXOGLUTARATE DEHYDROGENASE COMPLEX, MITOCHONDRIAL"/>
    <property type="match status" value="1"/>
</dbReference>
<evidence type="ECO:0000256" key="6">
    <source>
        <dbReference type="ARBA" id="ARBA00019511"/>
    </source>
</evidence>
<comment type="cofactor">
    <cofactor evidence="1">
        <name>(R)-lipoate</name>
        <dbReference type="ChEBI" id="CHEBI:83088"/>
    </cofactor>
</comment>
<sequence>MIIEIKVPTVGESVTEVTISKWLKKDGDFVQQDEVIGEIESEKATLDLPAEKAGVLKLTVKEGDTVKIGDVVGTIDTDAAAPAGAAPAAPAPAKPEAAPAPQPEAAPAAPAVNKGTIDIKVPTVGESITEVTLVKWLKKDGEYVERDEVLAEMESEKASFELPAEEAGVLKTIAKDGDTIQIGEVAGKIDTAAPRPAGKAAPAQQAAAPAPKAAPQAQQAPVTSIPNDVKATPVAAAVIADKKVDPASIKGSGAHGKIMKDDVLAALENPGVAIGHDLFSRNERREKMSNLRKTVSRRLVEAKNTTAMLTTFNEVDMTNIMAIRAKYKETFKTAHGVNLGFMSFFTKAVCFALQEFPAVNAYIDGEELVYHDFCDISIAVSAPKGLVVPVIRNAESLGMADIEKKVVELATKARDSKLTMEEMTGGTFTITNGGVFGSLMSTPIINIPQSAILGMHKIQDRPMAVNGQVVIRPMMYVALSYDHRIIDGRESVSFLVRVKDMLENPEQLLFGKDPVKALLKV</sequence>
<dbReference type="CDD" id="cd06849">
    <property type="entry name" value="lipoyl_domain"/>
    <property type="match status" value="2"/>
</dbReference>
<feature type="region of interest" description="Disordered" evidence="13">
    <location>
        <begin position="193"/>
        <end position="224"/>
    </location>
</feature>
<evidence type="ECO:0000256" key="8">
    <source>
        <dbReference type="ARBA" id="ARBA00022679"/>
    </source>
</evidence>
<evidence type="ECO:0000256" key="5">
    <source>
        <dbReference type="ARBA" id="ARBA00012945"/>
    </source>
</evidence>
<dbReference type="InterPro" id="IPR036625">
    <property type="entry name" value="E3-bd_dom_sf"/>
</dbReference>
<feature type="domain" description="Peripheral subunit-binding (PSBD)" evidence="15">
    <location>
        <begin position="230"/>
        <end position="267"/>
    </location>
</feature>
<keyword evidence="8 12" id="KW-0808">Transferase</keyword>
<dbReference type="InterPro" id="IPR023213">
    <property type="entry name" value="CAT-like_dom_sf"/>
</dbReference>
<dbReference type="RefSeq" id="WP_209148042.1">
    <property type="nucleotide sequence ID" value="NZ_JAGHKP010000004.1"/>
</dbReference>
<dbReference type="InterPro" id="IPR011053">
    <property type="entry name" value="Single_hybrid_motif"/>
</dbReference>
<keyword evidence="7 12" id="KW-0816">Tricarboxylic acid cycle</keyword>
<evidence type="ECO:0000256" key="12">
    <source>
        <dbReference type="RuleBase" id="RU361138"/>
    </source>
</evidence>
<comment type="function">
    <text evidence="2 12">E2 component of the 2-oxoglutarate dehydrogenase (OGDH) complex which catalyzes the second step in the conversion of 2-oxoglutarate to succinyl-CoA and CO(2).</text>
</comment>
<dbReference type="EC" id="2.3.1.61" evidence="5 12"/>
<dbReference type="GO" id="GO:0004149">
    <property type="term" value="F:dihydrolipoyllysine-residue succinyltransferase activity"/>
    <property type="evidence" value="ECO:0007669"/>
    <property type="project" value="UniProtKB-EC"/>
</dbReference>
<evidence type="ECO:0000256" key="11">
    <source>
        <dbReference type="ARBA" id="ARBA00052761"/>
    </source>
</evidence>
<reference evidence="17" key="1">
    <citation type="submission" date="2021-03" db="EMBL/GenBank/DDBJ databases">
        <title>Assistant Professor.</title>
        <authorList>
            <person name="Huq M.A."/>
        </authorList>
    </citation>
    <scope>NUCLEOTIDE SEQUENCE [LARGE SCALE GENOMIC DNA]</scope>
    <source>
        <strain evidence="17">MAH-28</strain>
    </source>
</reference>
<dbReference type="Gene3D" id="2.40.50.100">
    <property type="match status" value="2"/>
</dbReference>
<evidence type="ECO:0000256" key="9">
    <source>
        <dbReference type="ARBA" id="ARBA00022823"/>
    </source>
</evidence>
<feature type="compositionally biased region" description="Low complexity" evidence="13">
    <location>
        <begin position="193"/>
        <end position="221"/>
    </location>
</feature>
<dbReference type="SUPFAM" id="SSF51230">
    <property type="entry name" value="Single hybrid motif"/>
    <property type="match status" value="2"/>
</dbReference>
<dbReference type="SUPFAM" id="SSF47005">
    <property type="entry name" value="Peripheral subunit-binding domain of 2-oxo acid dehydrogenase complex"/>
    <property type="match status" value="1"/>
</dbReference>
<dbReference type="InterPro" id="IPR004167">
    <property type="entry name" value="PSBD"/>
</dbReference>
<comment type="similarity">
    <text evidence="4 12">Belongs to the 2-oxoacid dehydrogenase family.</text>
</comment>
<keyword evidence="10 12" id="KW-0012">Acyltransferase</keyword>
<dbReference type="Gene3D" id="4.10.320.10">
    <property type="entry name" value="E3-binding domain"/>
    <property type="match status" value="1"/>
</dbReference>
<dbReference type="InterPro" id="IPR000089">
    <property type="entry name" value="Biotin_lipoyl"/>
</dbReference>
<organism evidence="16 17">
    <name type="scientific">Chitinophaga chungangae</name>
    <dbReference type="NCBI Taxonomy" id="2821488"/>
    <lineage>
        <taxon>Bacteria</taxon>
        <taxon>Pseudomonadati</taxon>
        <taxon>Bacteroidota</taxon>
        <taxon>Chitinophagia</taxon>
        <taxon>Chitinophagales</taxon>
        <taxon>Chitinophagaceae</taxon>
        <taxon>Chitinophaga</taxon>
    </lineage>
</organism>
<name>A0ABS3YJU0_9BACT</name>
<evidence type="ECO:0000256" key="2">
    <source>
        <dbReference type="ARBA" id="ARBA00004052"/>
    </source>
</evidence>
<dbReference type="Pfam" id="PF00198">
    <property type="entry name" value="2-oxoacid_dh"/>
    <property type="match status" value="1"/>
</dbReference>
<dbReference type="NCBIfam" id="TIGR01347">
    <property type="entry name" value="sucB"/>
    <property type="match status" value="1"/>
</dbReference>
<keyword evidence="9 12" id="KW-0450">Lipoyl</keyword>
<evidence type="ECO:0000313" key="16">
    <source>
        <dbReference type="EMBL" id="MBO9154931.1"/>
    </source>
</evidence>
<comment type="catalytic activity">
    <reaction evidence="11 12">
        <text>N(6)-[(R)-dihydrolipoyl]-L-lysyl-[protein] + succinyl-CoA = N(6)-[(R)-S(8)-succinyldihydrolipoyl]-L-lysyl-[protein] + CoA</text>
        <dbReference type="Rhea" id="RHEA:15213"/>
        <dbReference type="Rhea" id="RHEA-COMP:10475"/>
        <dbReference type="Rhea" id="RHEA-COMP:20092"/>
        <dbReference type="ChEBI" id="CHEBI:57287"/>
        <dbReference type="ChEBI" id="CHEBI:57292"/>
        <dbReference type="ChEBI" id="CHEBI:83100"/>
        <dbReference type="ChEBI" id="CHEBI:83120"/>
        <dbReference type="EC" id="2.3.1.61"/>
    </reaction>
</comment>
<accession>A0ABS3YJU0</accession>
<dbReference type="InterPro" id="IPR003016">
    <property type="entry name" value="2-oxoA_DH_lipoyl-BS"/>
</dbReference>
<comment type="caution">
    <text evidence="16">The sequence shown here is derived from an EMBL/GenBank/DDBJ whole genome shotgun (WGS) entry which is preliminary data.</text>
</comment>
<dbReference type="PROSITE" id="PS50968">
    <property type="entry name" value="BIOTINYL_LIPOYL"/>
    <property type="match status" value="2"/>
</dbReference>
<evidence type="ECO:0000256" key="4">
    <source>
        <dbReference type="ARBA" id="ARBA00007317"/>
    </source>
</evidence>
<evidence type="ECO:0000256" key="1">
    <source>
        <dbReference type="ARBA" id="ARBA00001938"/>
    </source>
</evidence>